<protein>
    <submittedName>
        <fullName evidence="1">Replicase polyprotein 1ab</fullName>
    </submittedName>
</protein>
<evidence type="ECO:0000313" key="2">
    <source>
        <dbReference type="Proteomes" id="UP000830375"/>
    </source>
</evidence>
<reference evidence="1 2" key="1">
    <citation type="submission" date="2022-01" db="EMBL/GenBank/DDBJ databases">
        <title>A high-quality chromosome-level genome assembly of rohu carp, Labeo rohita.</title>
        <authorList>
            <person name="Arick M.A. II"/>
            <person name="Hsu C.-Y."/>
            <person name="Magbanua Z."/>
            <person name="Pechanova O."/>
            <person name="Grover C."/>
            <person name="Miller E."/>
            <person name="Thrash A."/>
            <person name="Ezzel L."/>
            <person name="Alam S."/>
            <person name="Benzie J."/>
            <person name="Hamilton M."/>
            <person name="Karsi A."/>
            <person name="Lawrence M.L."/>
            <person name="Peterson D.G."/>
        </authorList>
    </citation>
    <scope>NUCLEOTIDE SEQUENCE [LARGE SCALE GENOMIC DNA]</scope>
    <source>
        <strain evidence="2">BAU-BD-2019</strain>
        <tissue evidence="1">Blood</tissue>
    </source>
</reference>
<proteinExistence type="predicted"/>
<organism evidence="1 2">
    <name type="scientific">Labeo rohita</name>
    <name type="common">Indian major carp</name>
    <name type="synonym">Cyprinus rohita</name>
    <dbReference type="NCBI Taxonomy" id="84645"/>
    <lineage>
        <taxon>Eukaryota</taxon>
        <taxon>Metazoa</taxon>
        <taxon>Chordata</taxon>
        <taxon>Craniata</taxon>
        <taxon>Vertebrata</taxon>
        <taxon>Euteleostomi</taxon>
        <taxon>Actinopterygii</taxon>
        <taxon>Neopterygii</taxon>
        <taxon>Teleostei</taxon>
        <taxon>Ostariophysi</taxon>
        <taxon>Cypriniformes</taxon>
        <taxon>Cyprinidae</taxon>
        <taxon>Labeoninae</taxon>
        <taxon>Labeonini</taxon>
        <taxon>Labeo</taxon>
    </lineage>
</organism>
<dbReference type="EMBL" id="JACTAM010002742">
    <property type="protein sequence ID" value="KAI2643786.1"/>
    <property type="molecule type" value="Genomic_DNA"/>
</dbReference>
<dbReference type="Proteomes" id="UP000830375">
    <property type="component" value="Unassembled WGS sequence"/>
</dbReference>
<gene>
    <name evidence="1" type="ORF">H4Q32_024062</name>
</gene>
<evidence type="ECO:0000313" key="1">
    <source>
        <dbReference type="EMBL" id="KAI2643786.1"/>
    </source>
</evidence>
<comment type="caution">
    <text evidence="1">The sequence shown here is derived from an EMBL/GenBank/DDBJ whole genome shotgun (WGS) entry which is preliminary data.</text>
</comment>
<accession>A0ABQ8L0U9</accession>
<name>A0ABQ8L0U9_LABRO</name>
<sequence length="77" mass="8931">MTTKRHLWTVSIILTRLKLSIWQVFLMKVNQSINLIQVPTKHEITCVTEFTLKHSTSASFKSAKRLEDIARNCAFEP</sequence>
<keyword evidence="2" id="KW-1185">Reference proteome</keyword>